<evidence type="ECO:0000256" key="1">
    <source>
        <dbReference type="SAM" id="Phobius"/>
    </source>
</evidence>
<keyword evidence="1" id="KW-1133">Transmembrane helix</keyword>
<evidence type="ECO:0000313" key="3">
    <source>
        <dbReference type="Proteomes" id="UP000010847"/>
    </source>
</evidence>
<evidence type="ECO:0008006" key="4">
    <source>
        <dbReference type="Google" id="ProtNLM"/>
    </source>
</evidence>
<dbReference type="KEGG" id="dmt:DESME_08195"/>
<feature type="transmembrane region" description="Helical" evidence="1">
    <location>
        <begin position="82"/>
        <end position="99"/>
    </location>
</feature>
<evidence type="ECO:0000313" key="2">
    <source>
        <dbReference type="EMBL" id="AHF07051.1"/>
    </source>
</evidence>
<keyword evidence="1" id="KW-0812">Transmembrane</keyword>
<organism evidence="2 3">
    <name type="scientific">Desulfitobacterium metallireducens DSM 15288</name>
    <dbReference type="NCBI Taxonomy" id="871968"/>
    <lineage>
        <taxon>Bacteria</taxon>
        <taxon>Bacillati</taxon>
        <taxon>Bacillota</taxon>
        <taxon>Clostridia</taxon>
        <taxon>Eubacteriales</taxon>
        <taxon>Desulfitobacteriaceae</taxon>
        <taxon>Desulfitobacterium</taxon>
    </lineage>
</organism>
<sequence>MQDYYYDNDTTTKSKAIDLDLVKDVALLVKDAALIVIDLGYEFTKEVAQKPLAKGEEAIEKIGEKGKEAVDKGVETAKQHPLMTLLAAFGLGFLVVKLLKRK</sequence>
<proteinExistence type="predicted"/>
<dbReference type="EMBL" id="CP007032">
    <property type="protein sequence ID" value="AHF07051.1"/>
    <property type="molecule type" value="Genomic_DNA"/>
</dbReference>
<gene>
    <name evidence="2" type="ORF">DESME_08195</name>
</gene>
<dbReference type="STRING" id="871968.DESME_08195"/>
<name>W0ED93_9FIRM</name>
<keyword evidence="3" id="KW-1185">Reference proteome</keyword>
<dbReference type="AlphaFoldDB" id="W0ED93"/>
<accession>W0ED93</accession>
<reference evidence="2 3" key="1">
    <citation type="submission" date="2013-12" db="EMBL/GenBank/DDBJ databases">
        <authorList>
            <consortium name="DOE Joint Genome Institute"/>
            <person name="Smidt H."/>
            <person name="Huntemann M."/>
            <person name="Han J."/>
            <person name="Chen A."/>
            <person name="Kyrpides N."/>
            <person name="Mavromatis K."/>
            <person name="Markowitz V."/>
            <person name="Palaniappan K."/>
            <person name="Ivanova N."/>
            <person name="Schaumberg A."/>
            <person name="Pati A."/>
            <person name="Liolios K."/>
            <person name="Nordberg H.P."/>
            <person name="Cantor M.N."/>
            <person name="Hua S.X."/>
            <person name="Woyke T."/>
        </authorList>
    </citation>
    <scope>NUCLEOTIDE SEQUENCE [LARGE SCALE GENOMIC DNA]</scope>
    <source>
        <strain evidence="3">DSM 15288</strain>
    </source>
</reference>
<protein>
    <recommendedName>
        <fullName evidence="4">DUF883 domain-containing protein</fullName>
    </recommendedName>
</protein>
<dbReference type="HOGENOM" id="CLU_2408445_0_0_9"/>
<dbReference type="Proteomes" id="UP000010847">
    <property type="component" value="Chromosome"/>
</dbReference>
<dbReference type="RefSeq" id="WP_006717120.1">
    <property type="nucleotide sequence ID" value="NZ_CP007032.1"/>
</dbReference>
<keyword evidence="1" id="KW-0472">Membrane</keyword>